<dbReference type="InterPro" id="IPR036259">
    <property type="entry name" value="MFS_trans_sf"/>
</dbReference>
<dbReference type="Pfam" id="PF07690">
    <property type="entry name" value="MFS_1"/>
    <property type="match status" value="1"/>
</dbReference>
<accession>A0A1G6GK07</accession>
<evidence type="ECO:0000256" key="4">
    <source>
        <dbReference type="ARBA" id="ARBA00022692"/>
    </source>
</evidence>
<dbReference type="PANTHER" id="PTHR23517:SF2">
    <property type="entry name" value="MULTIDRUG RESISTANCE PROTEIN MDTH"/>
    <property type="match status" value="1"/>
</dbReference>
<feature type="transmembrane region" description="Helical" evidence="8">
    <location>
        <begin position="246"/>
        <end position="267"/>
    </location>
</feature>
<feature type="transmembrane region" description="Helical" evidence="8">
    <location>
        <begin position="105"/>
        <end position="124"/>
    </location>
</feature>
<feature type="transmembrane region" description="Helical" evidence="8">
    <location>
        <begin position="377"/>
        <end position="402"/>
    </location>
</feature>
<feature type="transmembrane region" description="Helical" evidence="8">
    <location>
        <begin position="336"/>
        <end position="356"/>
    </location>
</feature>
<evidence type="ECO:0000256" key="2">
    <source>
        <dbReference type="ARBA" id="ARBA00022448"/>
    </source>
</evidence>
<feature type="transmembrane region" description="Helical" evidence="8">
    <location>
        <begin position="198"/>
        <end position="222"/>
    </location>
</feature>
<dbReference type="InterPro" id="IPR011701">
    <property type="entry name" value="MFS"/>
</dbReference>
<evidence type="ECO:0000256" key="6">
    <source>
        <dbReference type="ARBA" id="ARBA00023136"/>
    </source>
</evidence>
<feature type="transmembrane region" description="Helical" evidence="8">
    <location>
        <begin position="408"/>
        <end position="429"/>
    </location>
</feature>
<comment type="subcellular location">
    <subcellularLocation>
        <location evidence="1">Cell membrane</location>
        <topology evidence="1">Multi-pass membrane protein</topology>
    </subcellularLocation>
</comment>
<gene>
    <name evidence="10" type="ORF">SAMN05216418_0322</name>
</gene>
<evidence type="ECO:0000313" key="10">
    <source>
        <dbReference type="EMBL" id="SDB82075.1"/>
    </source>
</evidence>
<evidence type="ECO:0000256" key="7">
    <source>
        <dbReference type="SAM" id="MobiDB-lite"/>
    </source>
</evidence>
<dbReference type="Gene3D" id="1.20.1250.20">
    <property type="entry name" value="MFS general substrate transporter like domains"/>
    <property type="match status" value="2"/>
</dbReference>
<dbReference type="GO" id="GO:0005886">
    <property type="term" value="C:plasma membrane"/>
    <property type="evidence" value="ECO:0007669"/>
    <property type="project" value="UniProtKB-SubCell"/>
</dbReference>
<dbReference type="AlphaFoldDB" id="A0A1G6GK07"/>
<keyword evidence="3" id="KW-1003">Cell membrane</keyword>
<dbReference type="PANTHER" id="PTHR23517">
    <property type="entry name" value="RESISTANCE PROTEIN MDTM, PUTATIVE-RELATED-RELATED"/>
    <property type="match status" value="1"/>
</dbReference>
<feature type="transmembrane region" description="Helical" evidence="8">
    <location>
        <begin position="40"/>
        <end position="61"/>
    </location>
</feature>
<reference evidence="10 11" key="1">
    <citation type="submission" date="2016-09" db="EMBL/GenBank/DDBJ databases">
        <authorList>
            <person name="Capua I."/>
            <person name="De Benedictis P."/>
            <person name="Joannis T."/>
            <person name="Lombin L.H."/>
            <person name="Cattoli G."/>
        </authorList>
    </citation>
    <scope>NUCLEOTIDE SEQUENCE [LARGE SCALE GENOMIC DNA]</scope>
    <source>
        <strain evidence="10 11">NIO-1002</strain>
    </source>
</reference>
<dbReference type="STRING" id="993073.AS029_00450"/>
<evidence type="ECO:0000256" key="1">
    <source>
        <dbReference type="ARBA" id="ARBA00004651"/>
    </source>
</evidence>
<dbReference type="InterPro" id="IPR050171">
    <property type="entry name" value="MFS_Transporters"/>
</dbReference>
<dbReference type="EMBL" id="FMYG01000001">
    <property type="protein sequence ID" value="SDB82075.1"/>
    <property type="molecule type" value="Genomic_DNA"/>
</dbReference>
<dbReference type="InterPro" id="IPR020846">
    <property type="entry name" value="MFS_dom"/>
</dbReference>
<name>A0A1G6GK07_9MICO</name>
<evidence type="ECO:0000256" key="5">
    <source>
        <dbReference type="ARBA" id="ARBA00022989"/>
    </source>
</evidence>
<protein>
    <submittedName>
        <fullName evidence="10">Nitrate/nitrite transporter NarK</fullName>
    </submittedName>
</protein>
<keyword evidence="2" id="KW-0813">Transport</keyword>
<evidence type="ECO:0000259" key="9">
    <source>
        <dbReference type="PROSITE" id="PS50850"/>
    </source>
</evidence>
<dbReference type="PROSITE" id="PS50850">
    <property type="entry name" value="MFS"/>
    <property type="match status" value="1"/>
</dbReference>
<keyword evidence="4 8" id="KW-0812">Transmembrane</keyword>
<feature type="transmembrane region" description="Helical" evidence="8">
    <location>
        <begin position="311"/>
        <end position="330"/>
    </location>
</feature>
<proteinExistence type="predicted"/>
<feature type="transmembrane region" description="Helical" evidence="8">
    <location>
        <begin position="67"/>
        <end position="84"/>
    </location>
</feature>
<feature type="compositionally biased region" description="Low complexity" evidence="7">
    <location>
        <begin position="1"/>
        <end position="12"/>
    </location>
</feature>
<dbReference type="Proteomes" id="UP000183203">
    <property type="component" value="Unassembled WGS sequence"/>
</dbReference>
<organism evidence="10 11">
    <name type="scientific">Microbacterium enclense</name>
    <dbReference type="NCBI Taxonomy" id="993073"/>
    <lineage>
        <taxon>Bacteria</taxon>
        <taxon>Bacillati</taxon>
        <taxon>Actinomycetota</taxon>
        <taxon>Actinomycetes</taxon>
        <taxon>Micrococcales</taxon>
        <taxon>Microbacteriaceae</taxon>
        <taxon>Microbacterium</taxon>
    </lineage>
</organism>
<evidence type="ECO:0000256" key="3">
    <source>
        <dbReference type="ARBA" id="ARBA00022475"/>
    </source>
</evidence>
<feature type="region of interest" description="Disordered" evidence="7">
    <location>
        <begin position="1"/>
        <end position="31"/>
    </location>
</feature>
<evidence type="ECO:0000256" key="8">
    <source>
        <dbReference type="SAM" id="Phobius"/>
    </source>
</evidence>
<keyword evidence="6 8" id="KW-0472">Membrane</keyword>
<feature type="transmembrane region" description="Helical" evidence="8">
    <location>
        <begin position="279"/>
        <end position="299"/>
    </location>
</feature>
<keyword evidence="5 8" id="KW-1133">Transmembrane helix</keyword>
<feature type="domain" description="Major facilitator superfamily (MFS) profile" evidence="9">
    <location>
        <begin position="37"/>
        <end position="432"/>
    </location>
</feature>
<dbReference type="SUPFAM" id="SSF103473">
    <property type="entry name" value="MFS general substrate transporter"/>
    <property type="match status" value="1"/>
</dbReference>
<dbReference type="GO" id="GO:0022857">
    <property type="term" value="F:transmembrane transporter activity"/>
    <property type="evidence" value="ECO:0007669"/>
    <property type="project" value="InterPro"/>
</dbReference>
<feature type="transmembrane region" description="Helical" evidence="8">
    <location>
        <begin position="130"/>
        <end position="152"/>
    </location>
</feature>
<sequence length="440" mass="44595">MRESSRLLAVRPARPRRSGDPLSVSRPADIARGPGTPTPVLLATQLLFNVGFFAVVPFLALVLSDDFALAAAAVGLVLGVRTFAQQGMFLVGGVLVDRFGARRTILTGCAVRVLGFATLAMSLLAPTPQLAAFVAGTVLTGLGGALFSPGINVLVADAEQRRAPARSGTRASLFAWLSVAGELGAVMGPLAGAALLGWGFVVVAFAGAAFFVLIGVLLAVALPGRAASGPARGIHGRWWSLRDRRFVGFSALHAADLLAFNQLYLALPLQLARADGGAGLVALMFAWASALTLVLQLPVSRWCLRRGAARALRSGYVVSAAGFAVVAASTVLPLDAAAQIVAVFVAAGLVILGHLTTNPTAQGLAPRFAGALPTGSFFGLLSTCGGIAVLLGNIAVGALLGWSAAPAAAWLLLAAPLVVAAILAPPLAASAGRTGSTAPE</sequence>
<evidence type="ECO:0000313" key="11">
    <source>
        <dbReference type="Proteomes" id="UP000183203"/>
    </source>
</evidence>
<feature type="transmembrane region" description="Helical" evidence="8">
    <location>
        <begin position="173"/>
        <end position="192"/>
    </location>
</feature>